<sequence length="321" mass="34495">MLLGLAAGLAACGDGGTSELTPITVQLKWLHQTQFAGFYAADQNGYYADEGLSVTLLAGGANVDLVGSVLDGTAQFGITMADQLLVLRSEGAPVRAIATIYRRSPVVFGSLASSGITRPQDIVGKTVCSTQANLSVFNAMMASVGISADQYAEVPYPDDLGQLVTGDASVWSLYSTGSALELEAKGHQLNYILPDDYGVHFYADTIFASEDLLAADPDLVMRFLRATLKGWRYAVENVDEVAAMVSEYNPDADTALETVKMEVSIPLIRTGEDHIGWMKHEVWAGIQQILREQGMLSGSVDVGQAYDMQFVEEIYAVETGR</sequence>
<reference evidence="13" key="1">
    <citation type="journal article" date="2014" name="Front. Microbiol.">
        <title>High frequency of phylogenetically diverse reductive dehalogenase-homologous genes in deep subseafloor sedimentary metagenomes.</title>
        <authorList>
            <person name="Kawai M."/>
            <person name="Futagami T."/>
            <person name="Toyoda A."/>
            <person name="Takaki Y."/>
            <person name="Nishi S."/>
            <person name="Hori S."/>
            <person name="Arai W."/>
            <person name="Tsubouchi T."/>
            <person name="Morono Y."/>
            <person name="Uchiyama I."/>
            <person name="Ito T."/>
            <person name="Fujiyama A."/>
            <person name="Inagaki F."/>
            <person name="Takami H."/>
        </authorList>
    </citation>
    <scope>NUCLEOTIDE SEQUENCE</scope>
    <source>
        <strain evidence="13">Expedition CK06-06</strain>
    </source>
</reference>
<evidence type="ECO:0000256" key="3">
    <source>
        <dbReference type="ARBA" id="ARBA00009406"/>
    </source>
</evidence>
<keyword evidence="6" id="KW-0479">Metal-binding</keyword>
<comment type="pathway">
    <text evidence="2">Cofactor biosynthesis; thiamine diphosphate biosynthesis.</text>
</comment>
<evidence type="ECO:0000256" key="6">
    <source>
        <dbReference type="ARBA" id="ARBA00022723"/>
    </source>
</evidence>
<evidence type="ECO:0000256" key="8">
    <source>
        <dbReference type="ARBA" id="ARBA00022977"/>
    </source>
</evidence>
<feature type="domain" description="SsuA/THI5-like" evidence="12">
    <location>
        <begin position="32"/>
        <end position="239"/>
    </location>
</feature>
<dbReference type="InterPro" id="IPR027939">
    <property type="entry name" value="NMT1/THI5"/>
</dbReference>
<keyword evidence="5" id="KW-0808">Transferase</keyword>
<evidence type="ECO:0000256" key="1">
    <source>
        <dbReference type="ARBA" id="ARBA00003469"/>
    </source>
</evidence>
<dbReference type="EMBL" id="BARS01002303">
    <property type="protein sequence ID" value="GAF83975.1"/>
    <property type="molecule type" value="Genomic_DNA"/>
</dbReference>
<dbReference type="AlphaFoldDB" id="X0U668"/>
<comment type="catalytic activity">
    <reaction evidence="11">
        <text>N(6)-(pyridoxal phosphate)-L-lysyl-[4-amino-5-hydroxymethyl-2-methylpyrimidine phosphate synthase] + L-histidyl-[4-amino-5-hydroxymethyl-2-methylpyrimidine phosphate synthase] + 2 Fe(3+) + 4 H2O = L-lysyl-[4-amino-5-hydroxymethyl-2-methylpyrimidine phosphate synthase] + (2S)-2-amino-5-hydroxy-4-oxopentanoyl-[4-amino-5-hydroxymethyl-2-methylpyrimidine phosphate synthase] + 4-amino-2-methyl-5-(phosphooxymethyl)pyrimidine + 3-oxopropanoate + 2 Fe(2+) + 2 H(+)</text>
        <dbReference type="Rhea" id="RHEA:65756"/>
        <dbReference type="Rhea" id="RHEA-COMP:16892"/>
        <dbReference type="Rhea" id="RHEA-COMP:16893"/>
        <dbReference type="Rhea" id="RHEA-COMP:16894"/>
        <dbReference type="Rhea" id="RHEA-COMP:16895"/>
        <dbReference type="ChEBI" id="CHEBI:15377"/>
        <dbReference type="ChEBI" id="CHEBI:15378"/>
        <dbReference type="ChEBI" id="CHEBI:29033"/>
        <dbReference type="ChEBI" id="CHEBI:29034"/>
        <dbReference type="ChEBI" id="CHEBI:29969"/>
        <dbReference type="ChEBI" id="CHEBI:29979"/>
        <dbReference type="ChEBI" id="CHEBI:33190"/>
        <dbReference type="ChEBI" id="CHEBI:58354"/>
        <dbReference type="ChEBI" id="CHEBI:143915"/>
        <dbReference type="ChEBI" id="CHEBI:157692"/>
    </reaction>
    <physiologicalReaction direction="left-to-right" evidence="11">
        <dbReference type="Rhea" id="RHEA:65757"/>
    </physiologicalReaction>
</comment>
<organism evidence="13">
    <name type="scientific">marine sediment metagenome</name>
    <dbReference type="NCBI Taxonomy" id="412755"/>
    <lineage>
        <taxon>unclassified sequences</taxon>
        <taxon>metagenomes</taxon>
        <taxon>ecological metagenomes</taxon>
    </lineage>
</organism>
<evidence type="ECO:0000256" key="9">
    <source>
        <dbReference type="ARBA" id="ARBA00023004"/>
    </source>
</evidence>
<keyword evidence="7" id="KW-0663">Pyridoxal phosphate</keyword>
<evidence type="ECO:0000256" key="11">
    <source>
        <dbReference type="ARBA" id="ARBA00048179"/>
    </source>
</evidence>
<evidence type="ECO:0000256" key="10">
    <source>
        <dbReference type="ARBA" id="ARBA00033171"/>
    </source>
</evidence>
<dbReference type="PANTHER" id="PTHR31528:SF1">
    <property type="entry name" value="4-AMINO-5-HYDROXYMETHYL-2-METHYLPYRIMIDINE PHOSPHATE SYNTHASE THI11-RELATED"/>
    <property type="match status" value="1"/>
</dbReference>
<name>X0U668_9ZZZZ</name>
<comment type="similarity">
    <text evidence="3">Belongs to the NMT1/THI5 family.</text>
</comment>
<dbReference type="GO" id="GO:0016740">
    <property type="term" value="F:transferase activity"/>
    <property type="evidence" value="ECO:0007669"/>
    <property type="project" value="UniProtKB-KW"/>
</dbReference>
<comment type="caution">
    <text evidence="13">The sequence shown here is derived from an EMBL/GenBank/DDBJ whole genome shotgun (WGS) entry which is preliminary data.</text>
</comment>
<evidence type="ECO:0000256" key="7">
    <source>
        <dbReference type="ARBA" id="ARBA00022898"/>
    </source>
</evidence>
<proteinExistence type="inferred from homology"/>
<evidence type="ECO:0000256" key="4">
    <source>
        <dbReference type="ARBA" id="ARBA00011738"/>
    </source>
</evidence>
<evidence type="ECO:0000256" key="2">
    <source>
        <dbReference type="ARBA" id="ARBA00004948"/>
    </source>
</evidence>
<comment type="subunit">
    <text evidence="4">Homodimer.</text>
</comment>
<dbReference type="GO" id="GO:0046872">
    <property type="term" value="F:metal ion binding"/>
    <property type="evidence" value="ECO:0007669"/>
    <property type="project" value="UniProtKB-KW"/>
</dbReference>
<protein>
    <recommendedName>
        <fullName evidence="10">Thiamine pyrimidine synthase</fullName>
    </recommendedName>
</protein>
<comment type="function">
    <text evidence="1">Responsible for the formation of the pyrimidine heterocycle in the thiamine biosynthesis pathway. Catalyzes the formation of hydroxymethylpyrimidine phosphate (HMP-P) from histidine and pyridoxal phosphate (PLP). The protein uses PLP and the active site histidine to form HMP-P, generating an inactive enzyme. The enzyme can only undergo a single turnover, which suggests it is a suicide enzyme.</text>
</comment>
<accession>X0U668</accession>
<dbReference type="SUPFAM" id="SSF53850">
    <property type="entry name" value="Periplasmic binding protein-like II"/>
    <property type="match status" value="1"/>
</dbReference>
<evidence type="ECO:0000256" key="5">
    <source>
        <dbReference type="ARBA" id="ARBA00022679"/>
    </source>
</evidence>
<gene>
    <name evidence="13" type="ORF">S01H1_04353</name>
</gene>
<evidence type="ECO:0000259" key="12">
    <source>
        <dbReference type="Pfam" id="PF09084"/>
    </source>
</evidence>
<keyword evidence="9" id="KW-0408">Iron</keyword>
<dbReference type="InterPro" id="IPR015168">
    <property type="entry name" value="SsuA/THI5"/>
</dbReference>
<dbReference type="Pfam" id="PF09084">
    <property type="entry name" value="NMT1"/>
    <property type="match status" value="1"/>
</dbReference>
<evidence type="ECO:0000313" key="13">
    <source>
        <dbReference type="EMBL" id="GAF83975.1"/>
    </source>
</evidence>
<dbReference type="GO" id="GO:0009228">
    <property type="term" value="P:thiamine biosynthetic process"/>
    <property type="evidence" value="ECO:0007669"/>
    <property type="project" value="UniProtKB-KW"/>
</dbReference>
<keyword evidence="8" id="KW-0784">Thiamine biosynthesis</keyword>
<dbReference type="PANTHER" id="PTHR31528">
    <property type="entry name" value="4-AMINO-5-HYDROXYMETHYL-2-METHYLPYRIMIDINE PHOSPHATE SYNTHASE THI11-RELATED"/>
    <property type="match status" value="1"/>
</dbReference>
<dbReference type="Gene3D" id="3.40.190.10">
    <property type="entry name" value="Periplasmic binding protein-like II"/>
    <property type="match status" value="2"/>
</dbReference>